<dbReference type="InterPro" id="IPR011701">
    <property type="entry name" value="MFS"/>
</dbReference>
<feature type="transmembrane region" description="Helical" evidence="6">
    <location>
        <begin position="346"/>
        <end position="367"/>
    </location>
</feature>
<keyword evidence="8" id="KW-0614">Plasmid</keyword>
<dbReference type="Pfam" id="PF07690">
    <property type="entry name" value="MFS_1"/>
    <property type="match status" value="1"/>
</dbReference>
<dbReference type="SUPFAM" id="SSF103473">
    <property type="entry name" value="MFS general substrate transporter"/>
    <property type="match status" value="1"/>
</dbReference>
<evidence type="ECO:0000256" key="3">
    <source>
        <dbReference type="ARBA" id="ARBA00022692"/>
    </source>
</evidence>
<evidence type="ECO:0000256" key="1">
    <source>
        <dbReference type="ARBA" id="ARBA00004141"/>
    </source>
</evidence>
<accession>A0A6N1XBS3</accession>
<feature type="transmembrane region" description="Helical" evidence="6">
    <location>
        <begin position="64"/>
        <end position="84"/>
    </location>
</feature>
<dbReference type="InterPro" id="IPR020846">
    <property type="entry name" value="MFS_dom"/>
</dbReference>
<feature type="transmembrane region" description="Helical" evidence="6">
    <location>
        <begin position="26"/>
        <end position="44"/>
    </location>
</feature>
<dbReference type="InterPro" id="IPR036259">
    <property type="entry name" value="MFS_trans_sf"/>
</dbReference>
<dbReference type="GO" id="GO:0005886">
    <property type="term" value="C:plasma membrane"/>
    <property type="evidence" value="ECO:0007669"/>
    <property type="project" value="TreeGrafter"/>
</dbReference>
<dbReference type="Proteomes" id="UP000509579">
    <property type="component" value="Plasmid unnamed1"/>
</dbReference>
<organism evidence="8 9">
    <name type="scientific">Comamonas antarctica</name>
    <dbReference type="NCBI Taxonomy" id="2743470"/>
    <lineage>
        <taxon>Bacteria</taxon>
        <taxon>Pseudomonadati</taxon>
        <taxon>Pseudomonadota</taxon>
        <taxon>Betaproteobacteria</taxon>
        <taxon>Burkholderiales</taxon>
        <taxon>Comamonadaceae</taxon>
        <taxon>Comamonas</taxon>
    </lineage>
</organism>
<dbReference type="RefSeq" id="WP_175506319.1">
    <property type="nucleotide sequence ID" value="NZ_CP054841.1"/>
</dbReference>
<geneLocation type="plasmid" evidence="8 9">
    <name>unnamed1</name>
</geneLocation>
<feature type="transmembrane region" description="Helical" evidence="6">
    <location>
        <begin position="287"/>
        <end position="308"/>
    </location>
</feature>
<proteinExistence type="predicted"/>
<dbReference type="PROSITE" id="PS50850">
    <property type="entry name" value="MFS"/>
    <property type="match status" value="1"/>
</dbReference>
<dbReference type="PANTHER" id="PTHR43791:SF36">
    <property type="entry name" value="TRANSPORTER, PUTATIVE (AFU_ORTHOLOGUE AFUA_6G08340)-RELATED"/>
    <property type="match status" value="1"/>
</dbReference>
<dbReference type="EMBL" id="CP054841">
    <property type="protein sequence ID" value="QKV55532.1"/>
    <property type="molecule type" value="Genomic_DNA"/>
</dbReference>
<evidence type="ECO:0000256" key="4">
    <source>
        <dbReference type="ARBA" id="ARBA00022989"/>
    </source>
</evidence>
<evidence type="ECO:0000256" key="5">
    <source>
        <dbReference type="ARBA" id="ARBA00023136"/>
    </source>
</evidence>
<feature type="transmembrane region" description="Helical" evidence="6">
    <location>
        <begin position="411"/>
        <end position="431"/>
    </location>
</feature>
<dbReference type="FunFam" id="1.20.1250.20:FF:000018">
    <property type="entry name" value="MFS transporter permease"/>
    <property type="match status" value="1"/>
</dbReference>
<feature type="transmembrane region" description="Helical" evidence="6">
    <location>
        <begin position="154"/>
        <end position="177"/>
    </location>
</feature>
<keyword evidence="5 6" id="KW-0472">Membrane</keyword>
<evidence type="ECO:0000313" key="8">
    <source>
        <dbReference type="EMBL" id="QKV55532.1"/>
    </source>
</evidence>
<protein>
    <submittedName>
        <fullName evidence="8">MFS transporter</fullName>
    </submittedName>
</protein>
<name>A0A6N1XBS3_9BURK</name>
<feature type="domain" description="Major facilitator superfamily (MFS) profile" evidence="7">
    <location>
        <begin position="30"/>
        <end position="435"/>
    </location>
</feature>
<evidence type="ECO:0000313" key="9">
    <source>
        <dbReference type="Proteomes" id="UP000509579"/>
    </source>
</evidence>
<dbReference type="CDD" id="cd17319">
    <property type="entry name" value="MFS_ExuT_GudP_like"/>
    <property type="match status" value="1"/>
</dbReference>
<evidence type="ECO:0000256" key="2">
    <source>
        <dbReference type="ARBA" id="ARBA00022448"/>
    </source>
</evidence>
<reference evidence="8 9" key="1">
    <citation type="submission" date="2020-06" db="EMBL/GenBank/DDBJ databases">
        <title>Acidovorax antarctica sp. nov., isolated from Corinth ice sheet soil, Antarctic Fields Peninsula.</title>
        <authorList>
            <person name="Xu Q."/>
            <person name="Peng F."/>
        </authorList>
    </citation>
    <scope>NUCLEOTIDE SEQUENCE [LARGE SCALE GENOMIC DNA]</scope>
    <source>
        <strain evidence="8 9">16-35-5</strain>
        <plasmid evidence="8 9">unnamed1</plasmid>
    </source>
</reference>
<feature type="transmembrane region" description="Helical" evidence="6">
    <location>
        <begin position="96"/>
        <end position="115"/>
    </location>
</feature>
<sequence>MSTALHMESGLDIGEASREKQIYTKVFWRFIPLLVICWVMAYLDRVNISFAKLQMQSELGFSDAVYGLGASIFFIGYFLFEVPSNMILRRVGARVWIMRIMVTWGIASACTMFVTSEMGFYFIRFLVGALEAGFVPGALYYFTKWFPAQRRGRINTIFMSGIAFCGVIGGPISGGIMKFTDGAMGLHGWQWLFLLEGIPSIILGIIVWFHLDDEIAHAKWLSAGDRKFWSGLVERDAKEADTHNFAAALREPATYTLSLIYMCLAGGIYGLVFWMPQLIKTAGTQDTFAIGLISAIPYLVAGVVMILLGRNSDRTGERRWHLALTALAGGIGYFICGMYSAHTTALLVGLTIAATGVISAIGLFWVFPQRFLTGMAAAAGIALINSIGQLGGLISPYMVGKVKDVTGSASMGLYALAAALVVSCIIIAWGLPQRYYVRTKL</sequence>
<feature type="transmembrane region" description="Helical" evidence="6">
    <location>
        <begin position="121"/>
        <end position="142"/>
    </location>
</feature>
<evidence type="ECO:0000259" key="7">
    <source>
        <dbReference type="PROSITE" id="PS50850"/>
    </source>
</evidence>
<feature type="transmembrane region" description="Helical" evidence="6">
    <location>
        <begin position="255"/>
        <end position="275"/>
    </location>
</feature>
<dbReference type="AlphaFoldDB" id="A0A6N1XBS3"/>
<gene>
    <name evidence="8" type="ORF">HUK68_21715</name>
</gene>
<keyword evidence="3 6" id="KW-0812">Transmembrane</keyword>
<keyword evidence="9" id="KW-1185">Reference proteome</keyword>
<feature type="transmembrane region" description="Helical" evidence="6">
    <location>
        <begin position="189"/>
        <end position="211"/>
    </location>
</feature>
<dbReference type="Gene3D" id="1.20.1250.20">
    <property type="entry name" value="MFS general substrate transporter like domains"/>
    <property type="match status" value="2"/>
</dbReference>
<evidence type="ECO:0000256" key="6">
    <source>
        <dbReference type="SAM" id="Phobius"/>
    </source>
</evidence>
<dbReference type="PANTHER" id="PTHR43791">
    <property type="entry name" value="PERMEASE-RELATED"/>
    <property type="match status" value="1"/>
</dbReference>
<feature type="transmembrane region" description="Helical" evidence="6">
    <location>
        <begin position="374"/>
        <end position="399"/>
    </location>
</feature>
<dbReference type="GO" id="GO:0022857">
    <property type="term" value="F:transmembrane transporter activity"/>
    <property type="evidence" value="ECO:0007669"/>
    <property type="project" value="InterPro"/>
</dbReference>
<keyword evidence="4 6" id="KW-1133">Transmembrane helix</keyword>
<keyword evidence="2" id="KW-0813">Transport</keyword>
<comment type="subcellular location">
    <subcellularLocation>
        <location evidence="1">Membrane</location>
        <topology evidence="1">Multi-pass membrane protein</topology>
    </subcellularLocation>
</comment>
<dbReference type="KEGG" id="aant:HUK68_21715"/>
<feature type="transmembrane region" description="Helical" evidence="6">
    <location>
        <begin position="320"/>
        <end position="340"/>
    </location>
</feature>